<feature type="transmembrane region" description="Helical" evidence="1">
    <location>
        <begin position="52"/>
        <end position="74"/>
    </location>
</feature>
<keyword evidence="1" id="KW-0812">Transmembrane</keyword>
<protein>
    <submittedName>
        <fullName evidence="2">Uncharacterized protein</fullName>
    </submittedName>
</protein>
<name>A0A939G9U7_9BACT</name>
<accession>A0A939G9U7</accession>
<organism evidence="2 3">
    <name type="scientific">Fibrella aquatilis</name>
    <dbReference type="NCBI Taxonomy" id="2817059"/>
    <lineage>
        <taxon>Bacteria</taxon>
        <taxon>Pseudomonadati</taxon>
        <taxon>Bacteroidota</taxon>
        <taxon>Cytophagia</taxon>
        <taxon>Cytophagales</taxon>
        <taxon>Spirosomataceae</taxon>
        <taxon>Fibrella</taxon>
    </lineage>
</organism>
<keyword evidence="1" id="KW-1133">Transmembrane helix</keyword>
<keyword evidence="3" id="KW-1185">Reference proteome</keyword>
<reference evidence="2 3" key="1">
    <citation type="submission" date="2021-03" db="EMBL/GenBank/DDBJ databases">
        <title>Fibrella sp. HMF5036 genome sequencing and assembly.</title>
        <authorList>
            <person name="Kang H."/>
            <person name="Kim H."/>
            <person name="Bae S."/>
            <person name="Joh K."/>
        </authorList>
    </citation>
    <scope>NUCLEOTIDE SEQUENCE [LARGE SCALE GENOMIC DNA]</scope>
    <source>
        <strain evidence="2 3">HMF5036</strain>
    </source>
</reference>
<dbReference type="AlphaFoldDB" id="A0A939G9U7"/>
<proteinExistence type="predicted"/>
<evidence type="ECO:0000313" key="2">
    <source>
        <dbReference type="EMBL" id="MBO0933314.1"/>
    </source>
</evidence>
<dbReference type="Proteomes" id="UP000664795">
    <property type="component" value="Unassembled WGS sequence"/>
</dbReference>
<evidence type="ECO:0000256" key="1">
    <source>
        <dbReference type="SAM" id="Phobius"/>
    </source>
</evidence>
<sequence length="76" mass="8997">MKIVFPFGIVHFFFEKIIIIDKVLINAFHRISIVAIANDLLEREDNNIKIQAYFTAFLMIALYVFWGMSLLLFVNW</sequence>
<evidence type="ECO:0000313" key="3">
    <source>
        <dbReference type="Proteomes" id="UP000664795"/>
    </source>
</evidence>
<dbReference type="EMBL" id="JAFMYU010000018">
    <property type="protein sequence ID" value="MBO0933314.1"/>
    <property type="molecule type" value="Genomic_DNA"/>
</dbReference>
<keyword evidence="1" id="KW-0472">Membrane</keyword>
<gene>
    <name evidence="2" type="ORF">J2I48_20055</name>
</gene>
<dbReference type="RefSeq" id="WP_207337271.1">
    <property type="nucleotide sequence ID" value="NZ_JAFMYU010000018.1"/>
</dbReference>
<comment type="caution">
    <text evidence="2">The sequence shown here is derived from an EMBL/GenBank/DDBJ whole genome shotgun (WGS) entry which is preliminary data.</text>
</comment>